<dbReference type="AlphaFoldDB" id="A0A451B677"/>
<name>A0A451B677_9GAMM</name>
<dbReference type="EMBL" id="CAADFZ010000306">
    <property type="protein sequence ID" value="VFK69062.1"/>
    <property type="molecule type" value="Genomic_DNA"/>
</dbReference>
<accession>A0A451B677</accession>
<organism evidence="2">
    <name type="scientific">Candidatus Kentrum sp. UNK</name>
    <dbReference type="NCBI Taxonomy" id="2126344"/>
    <lineage>
        <taxon>Bacteria</taxon>
        <taxon>Pseudomonadati</taxon>
        <taxon>Pseudomonadota</taxon>
        <taxon>Gammaproteobacteria</taxon>
        <taxon>Candidatus Kentrum</taxon>
    </lineage>
</organism>
<proteinExistence type="predicted"/>
<evidence type="ECO:0000313" key="1">
    <source>
        <dbReference type="EMBL" id="VFK69062.1"/>
    </source>
</evidence>
<protein>
    <submittedName>
        <fullName evidence="2">Uncharacterized protein</fullName>
    </submittedName>
</protein>
<sequence>MVVIIGVEQGDPKIGIGDEIMFETSGGLTEERITTLSGRLWLPGSSVGAPDPTRLFGYSALRAASSAR</sequence>
<reference evidence="2" key="1">
    <citation type="submission" date="2019-02" db="EMBL/GenBank/DDBJ databases">
        <authorList>
            <person name="Gruber-Vodicka R. H."/>
            <person name="Seah K. B. B."/>
        </authorList>
    </citation>
    <scope>NUCLEOTIDE SEQUENCE</scope>
    <source>
        <strain evidence="2">BECK_BY19</strain>
        <strain evidence="1">BECK_BY8</strain>
    </source>
</reference>
<gene>
    <name evidence="1" type="ORF">BECKUNK1418G_GA0071005_13062</name>
    <name evidence="2" type="ORF">BECKUNK1418H_GA0071006_12952</name>
</gene>
<evidence type="ECO:0000313" key="2">
    <source>
        <dbReference type="EMBL" id="VFK73795.1"/>
    </source>
</evidence>
<dbReference type="EMBL" id="CAADGD010000295">
    <property type="protein sequence ID" value="VFK73795.1"/>
    <property type="molecule type" value="Genomic_DNA"/>
</dbReference>